<feature type="compositionally biased region" description="Low complexity" evidence="1">
    <location>
        <begin position="40"/>
        <end position="49"/>
    </location>
</feature>
<accession>A0ABV2TQX9</accession>
<evidence type="ECO:0000256" key="1">
    <source>
        <dbReference type="SAM" id="MobiDB-lite"/>
    </source>
</evidence>
<feature type="region of interest" description="Disordered" evidence="1">
    <location>
        <begin position="28"/>
        <end position="74"/>
    </location>
</feature>
<proteinExistence type="predicted"/>
<name>A0ABV2TQX9_9RHOO</name>
<evidence type="ECO:0000313" key="2">
    <source>
        <dbReference type="EMBL" id="MET7016345.1"/>
    </source>
</evidence>
<evidence type="ECO:0000313" key="3">
    <source>
        <dbReference type="Proteomes" id="UP001549691"/>
    </source>
</evidence>
<protein>
    <submittedName>
        <fullName evidence="2">Uracil-DNA glycosylase family protein</fullName>
    </submittedName>
</protein>
<dbReference type="SUPFAM" id="SSF52141">
    <property type="entry name" value="Uracil-DNA glycosylase-like"/>
    <property type="match status" value="1"/>
</dbReference>
<comment type="caution">
    <text evidence="2">The sequence shown here is derived from an EMBL/GenBank/DDBJ whole genome shotgun (WGS) entry which is preliminary data.</text>
</comment>
<gene>
    <name evidence="2" type="ORF">ABXR19_19335</name>
</gene>
<keyword evidence="3" id="KW-1185">Reference proteome</keyword>
<dbReference type="EMBL" id="JBEWZI010000037">
    <property type="protein sequence ID" value="MET7016345.1"/>
    <property type="molecule type" value="Genomic_DNA"/>
</dbReference>
<organism evidence="2 3">
    <name type="scientific">Uliginosibacterium flavum</name>
    <dbReference type="NCBI Taxonomy" id="1396831"/>
    <lineage>
        <taxon>Bacteria</taxon>
        <taxon>Pseudomonadati</taxon>
        <taxon>Pseudomonadota</taxon>
        <taxon>Betaproteobacteria</taxon>
        <taxon>Rhodocyclales</taxon>
        <taxon>Zoogloeaceae</taxon>
        <taxon>Uliginosibacterium</taxon>
    </lineage>
</organism>
<dbReference type="Proteomes" id="UP001549691">
    <property type="component" value="Unassembled WGS sequence"/>
</dbReference>
<dbReference type="RefSeq" id="WP_354602803.1">
    <property type="nucleotide sequence ID" value="NZ_JBEWZI010000037.1"/>
</dbReference>
<dbReference type="Gene3D" id="3.40.470.10">
    <property type="entry name" value="Uracil-DNA glycosylase-like domain"/>
    <property type="match status" value="1"/>
</dbReference>
<dbReference type="InterPro" id="IPR036895">
    <property type="entry name" value="Uracil-DNA_glycosylase-like_sf"/>
</dbReference>
<sequence>MSNQKEAILAEMGIKPLWRLRVAEPAAASGLSEKQDESQAAQRAAPAVALEDASSLGEPAQASSGREAEEVRPVRLPEHVSPRVDCLLVADGVASLIPQAAKLLDAMLSAIGLKRGENVLLVDAGQAFSVEQIKPRLIVALGKGAARGLLGELDVDECRGRVLRYEDAPLIVSEDPADLLSHPERKARVWEDLCLAQDQLA</sequence>
<reference evidence="2 3" key="1">
    <citation type="submission" date="2024-07" db="EMBL/GenBank/DDBJ databases">
        <title>Uliginosibacterium flavum JJ3220;KACC:17644.</title>
        <authorList>
            <person name="Kim M.K."/>
        </authorList>
    </citation>
    <scope>NUCLEOTIDE SEQUENCE [LARGE SCALE GENOMIC DNA]</scope>
    <source>
        <strain evidence="2 3">KACC:17644</strain>
    </source>
</reference>